<keyword evidence="3" id="KW-0732">Signal</keyword>
<feature type="region of interest" description="Disordered" evidence="1">
    <location>
        <begin position="477"/>
        <end position="555"/>
    </location>
</feature>
<sequence>MHISLRQVFILCLVSWQFGIGIGLAQSLSPSPKWAKPTITTKQQDRIQIAKSALDLAYSRLDPWRLTYSRGEEISGIWTSVNLHTELSIFDHVANQTSFKNQVNKYFEMRGEGSGNLSTPDSDFELTYYLWYGYAAFSAYDAYKDPSFLTLAEGAWSRGNNQTVTDENLSLWQSVCNTESPRLIGGVYFTLKEYLFDDVFCGAYKWYPLRISLFLVCVYQFCNKLGASTVNESKYFRLSALLAEATSNATYLDAAAKSANFILNNLFSTQNVVQTIDVKEGCASPRFDPPITEHTGLWIEGLSILASIPGTPSTVQPLDKIPQAVEAATQWSGWQDEDGILNNHQQATIIAQGNMIRSLGVAYRRLPSSVDLQSYIQSYISVQYNAVLERARNPNTDIYGFWTGPPSSSFESDNQTSAVAVMLTVISLPEISSDDDSTTPSIAVIVGGVVGGVVFLALVVAALVCFHRRRKAGIGAISPPSPYRLSKGGTSMHTRGHPTVTSPSRTFTSTTTSTSGSLEPISRRLHVKSAATTSGISEDQEHPEDADPPAYSDVT</sequence>
<keyword evidence="2" id="KW-0472">Membrane</keyword>
<evidence type="ECO:0000256" key="3">
    <source>
        <dbReference type="SAM" id="SignalP"/>
    </source>
</evidence>
<dbReference type="PANTHER" id="PTHR47791:SF3">
    <property type="entry name" value="MEIOTICALLY UP-REGULATED GENE 191 PROTEIN"/>
    <property type="match status" value="1"/>
</dbReference>
<keyword evidence="2" id="KW-0812">Transmembrane</keyword>
<dbReference type="EMBL" id="AWSO01000614">
    <property type="protein sequence ID" value="ESK88859.1"/>
    <property type="molecule type" value="Genomic_DNA"/>
</dbReference>
<dbReference type="GO" id="GO:0016787">
    <property type="term" value="F:hydrolase activity"/>
    <property type="evidence" value="ECO:0007669"/>
    <property type="project" value="UniProtKB-KW"/>
</dbReference>
<keyword evidence="2" id="KW-1133">Transmembrane helix</keyword>
<dbReference type="GO" id="GO:0005975">
    <property type="term" value="P:carbohydrate metabolic process"/>
    <property type="evidence" value="ECO:0007669"/>
    <property type="project" value="InterPro"/>
</dbReference>
<evidence type="ECO:0000313" key="4">
    <source>
        <dbReference type="EMBL" id="ESK88859.1"/>
    </source>
</evidence>
<feature type="compositionally biased region" description="Low complexity" evidence="1">
    <location>
        <begin position="499"/>
        <end position="517"/>
    </location>
</feature>
<dbReference type="InterPro" id="IPR008928">
    <property type="entry name" value="6-hairpin_glycosidase_sf"/>
</dbReference>
<accession>V2YAY4</accession>
<evidence type="ECO:0000256" key="1">
    <source>
        <dbReference type="SAM" id="MobiDB-lite"/>
    </source>
</evidence>
<feature type="chain" id="PRO_5004713237" evidence="3">
    <location>
        <begin position="26"/>
        <end position="555"/>
    </location>
</feature>
<gene>
    <name evidence="4" type="ORF">Moror_17036</name>
</gene>
<dbReference type="KEGG" id="mrr:Moror_17036"/>
<dbReference type="InterPro" id="IPR053169">
    <property type="entry name" value="MUG_Protein"/>
</dbReference>
<dbReference type="HOGENOM" id="CLU_030049_0_0_1"/>
<name>V2YAY4_MONRO</name>
<dbReference type="Gene3D" id="1.20.5.510">
    <property type="entry name" value="Single helix bin"/>
    <property type="match status" value="1"/>
</dbReference>
<feature type="transmembrane region" description="Helical" evidence="2">
    <location>
        <begin position="442"/>
        <end position="466"/>
    </location>
</feature>
<evidence type="ECO:0000313" key="5">
    <source>
        <dbReference type="Proteomes" id="UP000017559"/>
    </source>
</evidence>
<organism evidence="4 5">
    <name type="scientific">Moniliophthora roreri (strain MCA 2997)</name>
    <name type="common">Cocoa frosty pod rot fungus</name>
    <name type="synonym">Crinipellis roreri</name>
    <dbReference type="NCBI Taxonomy" id="1381753"/>
    <lineage>
        <taxon>Eukaryota</taxon>
        <taxon>Fungi</taxon>
        <taxon>Dikarya</taxon>
        <taxon>Basidiomycota</taxon>
        <taxon>Agaricomycotina</taxon>
        <taxon>Agaricomycetes</taxon>
        <taxon>Agaricomycetidae</taxon>
        <taxon>Agaricales</taxon>
        <taxon>Marasmiineae</taxon>
        <taxon>Marasmiaceae</taxon>
        <taxon>Moniliophthora</taxon>
    </lineage>
</organism>
<feature type="signal peptide" evidence="3">
    <location>
        <begin position="1"/>
        <end position="25"/>
    </location>
</feature>
<evidence type="ECO:0000256" key="2">
    <source>
        <dbReference type="SAM" id="Phobius"/>
    </source>
</evidence>
<comment type="caution">
    <text evidence="4">The sequence shown here is derived from an EMBL/GenBank/DDBJ whole genome shotgun (WGS) entry which is preliminary data.</text>
</comment>
<dbReference type="Proteomes" id="UP000017559">
    <property type="component" value="Unassembled WGS sequence"/>
</dbReference>
<proteinExistence type="predicted"/>
<dbReference type="Gene3D" id="1.50.10.20">
    <property type="match status" value="1"/>
</dbReference>
<protein>
    <submittedName>
        <fullName evidence="4">Glycoside hydrolase family 76 protein</fullName>
    </submittedName>
</protein>
<reference evidence="4 5" key="1">
    <citation type="journal article" date="2014" name="BMC Genomics">
        <title>Genome and secretome analysis of the hemibiotrophic fungal pathogen, Moniliophthora roreri, which causes frosty pod rot disease of cacao: mechanisms of the biotrophic and necrotrophic phases.</title>
        <authorList>
            <person name="Meinhardt L.W."/>
            <person name="Costa G.G.L."/>
            <person name="Thomazella D.P.T."/>
            <person name="Teixeira P.J.P.L."/>
            <person name="Carazzolle M.F."/>
            <person name="Schuster S.C."/>
            <person name="Carlson J.E."/>
            <person name="Guiltinan M.J."/>
            <person name="Mieczkowski P."/>
            <person name="Farmer A."/>
            <person name="Ramaraj T."/>
            <person name="Crozier J."/>
            <person name="Davis R.E."/>
            <person name="Shao J."/>
            <person name="Melnick R.L."/>
            <person name="Pereira G.A.G."/>
            <person name="Bailey B.A."/>
        </authorList>
    </citation>
    <scope>NUCLEOTIDE SEQUENCE [LARGE SCALE GENOMIC DNA]</scope>
    <source>
        <strain evidence="4 5">MCA 2997</strain>
    </source>
</reference>
<dbReference type="OrthoDB" id="3068171at2759"/>
<dbReference type="AlphaFoldDB" id="V2YAY4"/>
<keyword evidence="5" id="KW-1185">Reference proteome</keyword>
<keyword evidence="4" id="KW-0378">Hydrolase</keyword>
<dbReference type="PANTHER" id="PTHR47791">
    <property type="entry name" value="MEIOTICALLY UP-REGULATED GENE 191 PROTEIN"/>
    <property type="match status" value="1"/>
</dbReference>
<dbReference type="SUPFAM" id="SSF48208">
    <property type="entry name" value="Six-hairpin glycosidases"/>
    <property type="match status" value="1"/>
</dbReference>